<dbReference type="KEGG" id="qsa:O6P43_001585"/>
<comment type="caution">
    <text evidence="1">The sequence shown here is derived from an EMBL/GenBank/DDBJ whole genome shotgun (WGS) entry which is preliminary data.</text>
</comment>
<dbReference type="EMBL" id="JARAOO010000001">
    <property type="protein sequence ID" value="KAJ7982464.1"/>
    <property type="molecule type" value="Genomic_DNA"/>
</dbReference>
<reference evidence="1 2" key="1">
    <citation type="journal article" date="2023" name="Science">
        <title>Elucidation of the pathway for biosynthesis of saponin adjuvants from the soapbark tree.</title>
        <authorList>
            <person name="Reed J."/>
            <person name="Orme A."/>
            <person name="El-Demerdash A."/>
            <person name="Owen C."/>
            <person name="Martin L.B.B."/>
            <person name="Misra R.C."/>
            <person name="Kikuchi S."/>
            <person name="Rejzek M."/>
            <person name="Martin A.C."/>
            <person name="Harkess A."/>
            <person name="Leebens-Mack J."/>
            <person name="Louveau T."/>
            <person name="Stephenson M.J."/>
            <person name="Osbourn A."/>
        </authorList>
    </citation>
    <scope>NUCLEOTIDE SEQUENCE [LARGE SCALE GENOMIC DNA]</scope>
    <source>
        <strain evidence="1">S10</strain>
    </source>
</reference>
<evidence type="ECO:0000313" key="2">
    <source>
        <dbReference type="Proteomes" id="UP001163823"/>
    </source>
</evidence>
<dbReference type="Proteomes" id="UP001163823">
    <property type="component" value="Chromosome 1"/>
</dbReference>
<gene>
    <name evidence="1" type="ORF">O6P43_001585</name>
</gene>
<proteinExistence type="predicted"/>
<keyword evidence="2" id="KW-1185">Reference proteome</keyword>
<name>A0AAD7VP86_QUISA</name>
<sequence>MDSIDNNESSRSGSWTQWVIQQVKKAGAACEQRKLIDEEKDKEFWKWVYKVGEETYGTYESIIWKFQPWKKGLQYDAERIVFMNTQCTDGFFRVCGKVSNLSNYLHHPDYGGNNIKNGILLKVQKLWSQYLNSQWHHHLYCPWLAWKNSMFSQKGLSLCLQIELLVKQQLSQSFNTEQGCFMFLSSKPQLEIILSLLLFPLVMKMVSQLWNLWTFWLEGLLREITNLH</sequence>
<protein>
    <submittedName>
        <fullName evidence="1">Uncharacterized protein</fullName>
    </submittedName>
</protein>
<dbReference type="AlphaFoldDB" id="A0AAD7VP86"/>
<evidence type="ECO:0000313" key="1">
    <source>
        <dbReference type="EMBL" id="KAJ7982464.1"/>
    </source>
</evidence>
<organism evidence="1 2">
    <name type="scientific">Quillaja saponaria</name>
    <name type="common">Soap bark tree</name>
    <dbReference type="NCBI Taxonomy" id="32244"/>
    <lineage>
        <taxon>Eukaryota</taxon>
        <taxon>Viridiplantae</taxon>
        <taxon>Streptophyta</taxon>
        <taxon>Embryophyta</taxon>
        <taxon>Tracheophyta</taxon>
        <taxon>Spermatophyta</taxon>
        <taxon>Magnoliopsida</taxon>
        <taxon>eudicotyledons</taxon>
        <taxon>Gunneridae</taxon>
        <taxon>Pentapetalae</taxon>
        <taxon>rosids</taxon>
        <taxon>fabids</taxon>
        <taxon>Fabales</taxon>
        <taxon>Quillajaceae</taxon>
        <taxon>Quillaja</taxon>
    </lineage>
</organism>
<accession>A0AAD7VP86</accession>